<evidence type="ECO:0000313" key="1">
    <source>
        <dbReference type="RefSeq" id="XP_016463921.1"/>
    </source>
</evidence>
<organism evidence="1">
    <name type="scientific">Nicotiana tabacum</name>
    <name type="common">Common tobacco</name>
    <dbReference type="NCBI Taxonomy" id="4097"/>
    <lineage>
        <taxon>Eukaryota</taxon>
        <taxon>Viridiplantae</taxon>
        <taxon>Streptophyta</taxon>
        <taxon>Embryophyta</taxon>
        <taxon>Tracheophyta</taxon>
        <taxon>Spermatophyta</taxon>
        <taxon>Magnoliopsida</taxon>
        <taxon>eudicotyledons</taxon>
        <taxon>Gunneridae</taxon>
        <taxon>Pentapetalae</taxon>
        <taxon>asterids</taxon>
        <taxon>lamiids</taxon>
        <taxon>Solanales</taxon>
        <taxon>Solanaceae</taxon>
        <taxon>Nicotianoideae</taxon>
        <taxon>Nicotianeae</taxon>
        <taxon>Nicotiana</taxon>
    </lineage>
</organism>
<protein>
    <submittedName>
        <fullName evidence="1">Uncharacterized protein isoform X2</fullName>
    </submittedName>
</protein>
<dbReference type="RefSeq" id="XP_016463921.1">
    <property type="nucleotide sequence ID" value="XM_016608435.1"/>
</dbReference>
<dbReference type="AlphaFoldDB" id="A0A1S3ZHX2"/>
<accession>A0A1S3ZHX2</accession>
<reference evidence="1" key="1">
    <citation type="submission" date="2025-08" db="UniProtKB">
        <authorList>
            <consortium name="RefSeq"/>
        </authorList>
    </citation>
    <scope>IDENTIFICATION</scope>
</reference>
<dbReference type="PANTHER" id="PTHR35476">
    <property type="entry name" value="MUCIN-LIKE PROTEIN"/>
    <property type="match status" value="1"/>
</dbReference>
<dbReference type="OrthoDB" id="1919613at2759"/>
<dbReference type="InterPro" id="IPR052851">
    <property type="entry name" value="GCD1_mitochondrial"/>
</dbReference>
<dbReference type="PANTHER" id="PTHR35476:SF3">
    <property type="entry name" value="SMALL RIBOSOMAL SUBUNIT PROTEIN MS75"/>
    <property type="match status" value="1"/>
</dbReference>
<name>A0A1S3ZHX2_TOBAC</name>
<sequence length="182" mass="21105">MEPGARGSYLKDSEETEMYKKHKDNTEWYTIEHLAKDYRIMRQRIHAILWPKEFEEEEEKKLGRPLDDSVELLLDTCPESTLIKYVGVDLSSQFQGALEEKIVEKETMHVHSPKQDAKVGIQGEHLNEEKKTMPLQSPIQQANVIQQGDECNEDFSDLDDGSDSDEEDEMLLILNLILRNLE</sequence>
<proteinExistence type="predicted"/>
<gene>
    <name evidence="1" type="primary">LOC107786919</name>
</gene>